<evidence type="ECO:0000313" key="2">
    <source>
        <dbReference type="EMBL" id="GIX87462.1"/>
    </source>
</evidence>
<keyword evidence="3" id="KW-1185">Reference proteome</keyword>
<dbReference type="EMBL" id="BPLR01003680">
    <property type="protein sequence ID" value="GIX87462.1"/>
    <property type="molecule type" value="Genomic_DNA"/>
</dbReference>
<organism evidence="2 3">
    <name type="scientific">Caerostris extrusa</name>
    <name type="common">Bark spider</name>
    <name type="synonym">Caerostris bankana</name>
    <dbReference type="NCBI Taxonomy" id="172846"/>
    <lineage>
        <taxon>Eukaryota</taxon>
        <taxon>Metazoa</taxon>
        <taxon>Ecdysozoa</taxon>
        <taxon>Arthropoda</taxon>
        <taxon>Chelicerata</taxon>
        <taxon>Arachnida</taxon>
        <taxon>Araneae</taxon>
        <taxon>Araneomorphae</taxon>
        <taxon>Entelegynae</taxon>
        <taxon>Araneoidea</taxon>
        <taxon>Araneidae</taxon>
        <taxon>Caerostris</taxon>
    </lineage>
</organism>
<dbReference type="Proteomes" id="UP001054945">
    <property type="component" value="Unassembled WGS sequence"/>
</dbReference>
<gene>
    <name evidence="2" type="ORF">CEXT_704561</name>
</gene>
<feature type="region of interest" description="Disordered" evidence="1">
    <location>
        <begin position="123"/>
        <end position="142"/>
    </location>
</feature>
<reference evidence="2 3" key="1">
    <citation type="submission" date="2021-06" db="EMBL/GenBank/DDBJ databases">
        <title>Caerostris extrusa draft genome.</title>
        <authorList>
            <person name="Kono N."/>
            <person name="Arakawa K."/>
        </authorList>
    </citation>
    <scope>NUCLEOTIDE SEQUENCE [LARGE SCALE GENOMIC DNA]</scope>
</reference>
<proteinExistence type="predicted"/>
<sequence>MVAILSWCFKLEFAYRLQKSNPLANTAETKTQCDPCYTRKRPIHYARVNIRLNSVHGTYENDARGRSSKRRKQQQQICVTWPLFAVSHEDIPSSHCPLWSRLAKGRRAPYVHSWEVRQRMAGDLLPGDGEKEGQTFIESRRR</sequence>
<comment type="caution">
    <text evidence="2">The sequence shown here is derived from an EMBL/GenBank/DDBJ whole genome shotgun (WGS) entry which is preliminary data.</text>
</comment>
<accession>A0AAV4NWM8</accession>
<dbReference type="AlphaFoldDB" id="A0AAV4NWM8"/>
<name>A0AAV4NWM8_CAEEX</name>
<evidence type="ECO:0000256" key="1">
    <source>
        <dbReference type="SAM" id="MobiDB-lite"/>
    </source>
</evidence>
<evidence type="ECO:0000313" key="3">
    <source>
        <dbReference type="Proteomes" id="UP001054945"/>
    </source>
</evidence>
<protein>
    <submittedName>
        <fullName evidence="2">Uncharacterized protein</fullName>
    </submittedName>
</protein>